<name>A0A6G1HY12_9PEZI</name>
<evidence type="ECO:0000259" key="4">
    <source>
        <dbReference type="Pfam" id="PF25150"/>
    </source>
</evidence>
<feature type="domain" description="tRNA (32-2'-O)-methyltransferase regulator THADA-like C-terminal TPR repeats region" evidence="5">
    <location>
        <begin position="911"/>
        <end position="1057"/>
    </location>
</feature>
<dbReference type="InterPro" id="IPR011989">
    <property type="entry name" value="ARM-like"/>
</dbReference>
<dbReference type="Proteomes" id="UP000799640">
    <property type="component" value="Unassembled WGS sequence"/>
</dbReference>
<dbReference type="InterPro" id="IPR019442">
    <property type="entry name" value="THADA/TRM732_DUF2428"/>
</dbReference>
<feature type="domain" description="DUF2428" evidence="3">
    <location>
        <begin position="676"/>
        <end position="909"/>
    </location>
</feature>
<evidence type="ECO:0000256" key="1">
    <source>
        <dbReference type="ARBA" id="ARBA00010409"/>
    </source>
</evidence>
<sequence length="1589" mass="176376">MDFSVPVPEVFLREYSKNLQRCLARDSKDVAGSINYEHEALQAFIQTAQAPEISSAHRAAATNAICGVLERLKKHDAACLDHDQWMTIFYIFLDRSDNAKGKSMRQLLIALCGLLAKWDSTAKEVVLRKAATEAYHVLSRQGDRAKVKPALQGISIFLSKGVFDLQFLSDAIRENLDPSQPTERLTEAQELRELLRSIFHYVQFQDSAPAAGQLADIICQHIAVARRQNSLREGPLPPPLWVEPLIACLRASPEAITSFRINLFPGLFKSSVPDYLVFLEILGLQEALTPSPASRSASSEDDVISTLLYTALQTGKEIGVLIESHHDSSKEIEVVSGTIRIPVRAFSRLMQSGLDAVRLAGLSLVISSPSTTRPLSNESLISLQNNLAHLITETDAGTRGEVLTLIQRMIDRLRAAAFALSKLVAKGERTDEPEKRQEATEAAAQINEHEAFLTWFVAFLRNQLHPAASYQHHISSLKTLVVIVNSGLDSSVQLQSVSKHASVEGKWPFSLLIYTPGLLRLLYDLVLDPFDDVRALATALLKMQPTSPEDLTESMAGFLKRAEGLMSESGRADHSDGTSRAYALFYDKAGLGPAIEPPDSTQWWTTRHDIVNHLLLRLDRSLEVSKKDISLAVGRYPMHGLLASLRYIMDSPSFYDSFHRADIAEKDHFYLFWRNLYSRLVRIFLAVWEAVRGVLCNDAPEGHMPEDLEDDSQLNTKDVLSYAWRALKEASTLLRVVMSKWPVDATGHLRTDNAYLGELASLSFQQLSELRHRGAFSAVAQGFTACCARAQTLGFEPLLDQLYQDALLCIRDKGTTITRRSAGIPSLITGILSSDPHGPRLAQAIQDLQAIAQLDSSKNLSTGADLPQVHAMNSLKAIFTSTVLGPSSEPYIVSSLDLAGRCLTSEIWAIRNCGLMLFRALVDRLFGSTESQNLGVYGQNKGLRVAYDDYPNLLAIVIGLLSVDTNSLRTSDAAFESVFPALKIIQRLPPPSNHRAKIVELVLELCNSTHWHIRDMAARTYCGLVPASEAEDALTECLRCLGVWQNQLHGRLLCVYYVVKALLAERPNRYQDILSNTYIRIVHSYNRFYVENPCQFTSASYLSLLNCFGHAMIVRPEVNVPFLALPNLVDEHTRSEHLHRTELGSFTIQTKELSKHCVLRSILEFRQAPDPGTGRLDSVQGRLYMGFALEYSAPDATCAAITTLSKYAAYLPRGTINAVSEMLFTHALNRKDPILAATAQDALANLIERAAPQITLESPDTAILTLKRMVSSNRIPPPSLVEKAVVLWALLVVRTVPAPSCNTSLADEITCLLSILRPLLQDSQSFNVRLAAATALAHLDILWLMVPGSEDLKVADLEASLLVYQILNDDDEEVREIGSLTAKDLLSRSGHPQKDMVSLVASQRLAEHLSRSYPDSPYLATEAVKRLLGCALETKFIPSADERFSEATAENSDLFAVEKQNLFVDEIREADVWASVLRKLSAQAIPNELAKSLFSWTCEGLTLLVSWAKAHHDGALGWASKPEVFIFGMQVIHAADVLEHWQRNNNQLGILASVLKNLFEELACVGQTKALHPSWMEMIEEMLEFRFYR</sequence>
<dbReference type="InterPro" id="IPR016024">
    <property type="entry name" value="ARM-type_fold"/>
</dbReference>
<organism evidence="6 7">
    <name type="scientific">Trichodelitschia bisporula</name>
    <dbReference type="NCBI Taxonomy" id="703511"/>
    <lineage>
        <taxon>Eukaryota</taxon>
        <taxon>Fungi</taxon>
        <taxon>Dikarya</taxon>
        <taxon>Ascomycota</taxon>
        <taxon>Pezizomycotina</taxon>
        <taxon>Dothideomycetes</taxon>
        <taxon>Dothideomycetes incertae sedis</taxon>
        <taxon>Phaeotrichales</taxon>
        <taxon>Phaeotrichaceae</taxon>
        <taxon>Trichodelitschia</taxon>
    </lineage>
</organism>
<dbReference type="InterPro" id="IPR056843">
    <property type="entry name" value="THADA-like_TPR"/>
</dbReference>
<dbReference type="Pfam" id="PF25150">
    <property type="entry name" value="TPR_Trm732"/>
    <property type="match status" value="1"/>
</dbReference>
<keyword evidence="7" id="KW-1185">Reference proteome</keyword>
<evidence type="ECO:0000313" key="6">
    <source>
        <dbReference type="EMBL" id="KAF2400727.1"/>
    </source>
</evidence>
<reference evidence="6" key="1">
    <citation type="journal article" date="2020" name="Stud. Mycol.">
        <title>101 Dothideomycetes genomes: a test case for predicting lifestyles and emergence of pathogens.</title>
        <authorList>
            <person name="Haridas S."/>
            <person name="Albert R."/>
            <person name="Binder M."/>
            <person name="Bloem J."/>
            <person name="Labutti K."/>
            <person name="Salamov A."/>
            <person name="Andreopoulos B."/>
            <person name="Baker S."/>
            <person name="Barry K."/>
            <person name="Bills G."/>
            <person name="Bluhm B."/>
            <person name="Cannon C."/>
            <person name="Castanera R."/>
            <person name="Culley D."/>
            <person name="Daum C."/>
            <person name="Ezra D."/>
            <person name="Gonzalez J."/>
            <person name="Henrissat B."/>
            <person name="Kuo A."/>
            <person name="Liang C."/>
            <person name="Lipzen A."/>
            <person name="Lutzoni F."/>
            <person name="Magnuson J."/>
            <person name="Mondo S."/>
            <person name="Nolan M."/>
            <person name="Ohm R."/>
            <person name="Pangilinan J."/>
            <person name="Park H.-J."/>
            <person name="Ramirez L."/>
            <person name="Alfaro M."/>
            <person name="Sun H."/>
            <person name="Tritt A."/>
            <person name="Yoshinaga Y."/>
            <person name="Zwiers L.-H."/>
            <person name="Turgeon B."/>
            <person name="Goodwin S."/>
            <person name="Spatafora J."/>
            <person name="Crous P."/>
            <person name="Grigoriev I."/>
        </authorList>
    </citation>
    <scope>NUCLEOTIDE SEQUENCE</scope>
    <source>
        <strain evidence="6">CBS 262.69</strain>
    </source>
</reference>
<dbReference type="GO" id="GO:0030488">
    <property type="term" value="P:tRNA methylation"/>
    <property type="evidence" value="ECO:0007669"/>
    <property type="project" value="TreeGrafter"/>
</dbReference>
<dbReference type="Pfam" id="PF26523">
    <property type="entry name" value="Trm732_C"/>
    <property type="match status" value="1"/>
</dbReference>
<dbReference type="EMBL" id="ML996694">
    <property type="protein sequence ID" value="KAF2400727.1"/>
    <property type="molecule type" value="Genomic_DNA"/>
</dbReference>
<proteinExistence type="inferred from homology"/>
<dbReference type="Pfam" id="PF10350">
    <property type="entry name" value="DUF2428"/>
    <property type="match status" value="1"/>
</dbReference>
<evidence type="ECO:0000256" key="2">
    <source>
        <dbReference type="ARBA" id="ARBA00022694"/>
    </source>
</evidence>
<evidence type="ECO:0000259" key="3">
    <source>
        <dbReference type="Pfam" id="PF10350"/>
    </source>
</evidence>
<evidence type="ECO:0000313" key="7">
    <source>
        <dbReference type="Proteomes" id="UP000799640"/>
    </source>
</evidence>
<dbReference type="PANTHER" id="PTHR14387:SF0">
    <property type="entry name" value="DUF2428 DOMAIN-CONTAINING PROTEIN"/>
    <property type="match status" value="1"/>
</dbReference>
<dbReference type="PANTHER" id="PTHR14387">
    <property type="entry name" value="THADA/DEATH RECEPTOR INTERACTING PROTEIN"/>
    <property type="match status" value="1"/>
</dbReference>
<gene>
    <name evidence="6" type="ORF">EJ06DRAFT_529838</name>
</gene>
<accession>A0A6G1HY12</accession>
<dbReference type="InterPro" id="IPR051954">
    <property type="entry name" value="tRNA_methyltransferase_THADA"/>
</dbReference>
<evidence type="ECO:0000259" key="5">
    <source>
        <dbReference type="Pfam" id="PF25151"/>
    </source>
</evidence>
<keyword evidence="2" id="KW-0819">tRNA processing</keyword>
<dbReference type="Gene3D" id="1.25.10.10">
    <property type="entry name" value="Leucine-rich Repeat Variant"/>
    <property type="match status" value="1"/>
</dbReference>
<protein>
    <submittedName>
        <fullName evidence="6">Uncharacterized protein</fullName>
    </submittedName>
</protein>
<dbReference type="InterPro" id="IPR056842">
    <property type="entry name" value="THADA-like_TPR_C"/>
</dbReference>
<feature type="domain" description="tRNA (32-2'-O)-methyltransferase regulator THADA-like TPR repeats region" evidence="4">
    <location>
        <begin position="240"/>
        <end position="534"/>
    </location>
</feature>
<dbReference type="SUPFAM" id="SSF48371">
    <property type="entry name" value="ARM repeat"/>
    <property type="match status" value="2"/>
</dbReference>
<dbReference type="Pfam" id="PF25151">
    <property type="entry name" value="TPR_Trm732_C"/>
    <property type="match status" value="1"/>
</dbReference>
<dbReference type="OrthoDB" id="73997at2759"/>
<comment type="similarity">
    <text evidence="1">Belongs to the THADA family.</text>
</comment>
<dbReference type="GO" id="GO:0005829">
    <property type="term" value="C:cytosol"/>
    <property type="evidence" value="ECO:0007669"/>
    <property type="project" value="TreeGrafter"/>
</dbReference>